<comment type="caution">
    <text evidence="2">The sequence shown here is derived from an EMBL/GenBank/DDBJ whole genome shotgun (WGS) entry which is preliminary data.</text>
</comment>
<evidence type="ECO:0000313" key="2">
    <source>
        <dbReference type="EMBL" id="HCB76209.1"/>
    </source>
</evidence>
<evidence type="ECO:0000256" key="1">
    <source>
        <dbReference type="SAM" id="SignalP"/>
    </source>
</evidence>
<feature type="signal peptide" evidence="1">
    <location>
        <begin position="1"/>
        <end position="21"/>
    </location>
</feature>
<dbReference type="SUPFAM" id="SSF51445">
    <property type="entry name" value="(Trans)glycosidases"/>
    <property type="match status" value="1"/>
</dbReference>
<protein>
    <submittedName>
        <fullName evidence="2">Uncharacterized protein</fullName>
    </submittedName>
</protein>
<reference evidence="2 3" key="1">
    <citation type="journal article" date="2018" name="Nat. Biotechnol.">
        <title>A standardized bacterial taxonomy based on genome phylogeny substantially revises the tree of life.</title>
        <authorList>
            <person name="Parks D.H."/>
            <person name="Chuvochina M."/>
            <person name="Waite D.W."/>
            <person name="Rinke C."/>
            <person name="Skarshewski A."/>
            <person name="Chaumeil P.A."/>
            <person name="Hugenholtz P."/>
        </authorList>
    </citation>
    <scope>NUCLEOTIDE SEQUENCE [LARGE SCALE GENOMIC DNA]</scope>
    <source>
        <strain evidence="2">UBA9015</strain>
    </source>
</reference>
<dbReference type="InterPro" id="IPR017853">
    <property type="entry name" value="GH"/>
</dbReference>
<name>A0A3D0WCE4_9SPHN</name>
<accession>A0A3D0WCE4</accession>
<organism evidence="2 3">
    <name type="scientific">Sphingomonas bacterium</name>
    <dbReference type="NCBI Taxonomy" id="1895847"/>
    <lineage>
        <taxon>Bacteria</taxon>
        <taxon>Pseudomonadati</taxon>
        <taxon>Pseudomonadota</taxon>
        <taxon>Alphaproteobacteria</taxon>
        <taxon>Sphingomonadales</taxon>
        <taxon>Sphingomonadaceae</taxon>
        <taxon>Sphingomonas</taxon>
    </lineage>
</organism>
<gene>
    <name evidence="2" type="ORF">DEP91_08545</name>
</gene>
<dbReference type="Proteomes" id="UP000262699">
    <property type="component" value="Unassembled WGS sequence"/>
</dbReference>
<evidence type="ECO:0000313" key="3">
    <source>
        <dbReference type="Proteomes" id="UP000262699"/>
    </source>
</evidence>
<dbReference type="EMBL" id="DOYJ01000237">
    <property type="protein sequence ID" value="HCB76209.1"/>
    <property type="molecule type" value="Genomic_DNA"/>
</dbReference>
<feature type="chain" id="PRO_5017750341" evidence="1">
    <location>
        <begin position="22"/>
        <end position="841"/>
    </location>
</feature>
<dbReference type="Gene3D" id="3.20.20.80">
    <property type="entry name" value="Glycosidases"/>
    <property type="match status" value="1"/>
</dbReference>
<proteinExistence type="predicted"/>
<keyword evidence="1" id="KW-0732">Signal</keyword>
<dbReference type="AlphaFoldDB" id="A0A3D0WCE4"/>
<sequence length="841" mass="88261">MRRMIHALLLAALSIGSIADAQIRVGAPPGFRARFQLASIAPVLPTEIPFTVNMAAPKLWYSATDPTSFRAVDGTQATAGAPVETIRDLSGNARDALSAGTGNAASSATTRGVVAPAETLGTLSVSPLRVNNGRLTDRYNAPAGSLTAPSGSAGDIIVTFQRVRVGTTAAIRSALGSSTSNFLSVLGFNDSSALGRTFVHGIAAGSGVSLKTDTADRLELVTIEKVGTQGATFGGRINGVEPAIAGAGSGINANLRMSVGNAYGANQGANLDIFDVVVLPAGTSRANVQRVEGAIAWAYGVQTLLPADHPYRLAAPTVPSGIASTASFVDANWSTVTAQQTWLGPQVEIQADSFDSSLTTTAIENQPAQWGFPASLTSAEQARLKNEWFPGDGRGYMFLRFPLGFAYRGFRNVDGPTGLARNIGERWAGQNSSLANMLANVASAGGGLFPEYWSLAPYWKTNSSFSGGRGSTTNGVDPAQIWAGGSYARSVTLESIRTTDPTQYAAQLAALSSAIVDDLEYLHLNVAPVRGFALANEPRNQTSAGYGHTYYASAQQYVDVLEAVVPKIRASSVLSTWGGQANQVRINAWSYQPIPAELLADPVYAEIDHTTLHYIPDHGADADYARTNMASWMTQSGGKAVANNEFEYFSLAAPNDDPARRFANTALVQAHFLTLGRAPTHNPMIHLFKQMGQTGTDGNTEGYAVNAVRLPAPFGQAPSTPGDPYPGVGHGEYIGQSYNVNAVRTFSDNLLVGARVQPLLYASMPAGVQVTPFVNPGDKRGFVVVNRNTAPLSITIGVGRAAAMRCRLYTANDNGAGETIIIASALAISVPANGARACVQQ</sequence>